<dbReference type="Gene3D" id="3.30.70.100">
    <property type="match status" value="1"/>
</dbReference>
<dbReference type="PANTHER" id="PTHR43239:SF1">
    <property type="entry name" value="UPF0734 PROTEIN DDB_G0273871_DDB_G0273177"/>
    <property type="match status" value="1"/>
</dbReference>
<evidence type="ECO:0000313" key="2">
    <source>
        <dbReference type="Proteomes" id="UP001501508"/>
    </source>
</evidence>
<dbReference type="InterPro" id="IPR052996">
    <property type="entry name" value="Carb_Metab_Mutarotase"/>
</dbReference>
<evidence type="ECO:0000313" key="1">
    <source>
        <dbReference type="EMBL" id="GAA4430985.1"/>
    </source>
</evidence>
<dbReference type="InterPro" id="IPR011008">
    <property type="entry name" value="Dimeric_a/b-barrel"/>
</dbReference>
<dbReference type="RefSeq" id="WP_345026025.1">
    <property type="nucleotide sequence ID" value="NZ_BAABEY010000001.1"/>
</dbReference>
<dbReference type="Pfam" id="PF05336">
    <property type="entry name" value="rhaM"/>
    <property type="match status" value="1"/>
</dbReference>
<proteinExistence type="predicted"/>
<reference evidence="2" key="1">
    <citation type="journal article" date="2019" name="Int. J. Syst. Evol. Microbiol.">
        <title>The Global Catalogue of Microorganisms (GCM) 10K type strain sequencing project: providing services to taxonomists for standard genome sequencing and annotation.</title>
        <authorList>
            <consortium name="The Broad Institute Genomics Platform"/>
            <consortium name="The Broad Institute Genome Sequencing Center for Infectious Disease"/>
            <person name="Wu L."/>
            <person name="Ma J."/>
        </authorList>
    </citation>
    <scope>NUCLEOTIDE SEQUENCE [LARGE SCALE GENOMIC DNA]</scope>
    <source>
        <strain evidence="2">JCM 31920</strain>
    </source>
</reference>
<dbReference type="InterPro" id="IPR008000">
    <property type="entry name" value="Rham/fucose_mutarotase"/>
</dbReference>
<comment type="caution">
    <text evidence="1">The sequence shown here is derived from an EMBL/GenBank/DDBJ whole genome shotgun (WGS) entry which is preliminary data.</text>
</comment>
<sequence>MNRYFFALDIHDDPALIAEYEEIHRQVWPEILESIADAGITQMQIWRAGNRLVMLMETDDTFSFERKDALDAANPVVHRWEALMWKYQKAIPVAKENEKWVLMSKIFDLQESMV</sequence>
<dbReference type="EMBL" id="BAABEY010000001">
    <property type="protein sequence ID" value="GAA4430985.1"/>
    <property type="molecule type" value="Genomic_DNA"/>
</dbReference>
<accession>A0ABP8LJL6</accession>
<dbReference type="Proteomes" id="UP001501508">
    <property type="component" value="Unassembled WGS sequence"/>
</dbReference>
<protein>
    <submittedName>
        <fullName evidence="1">L-fucose mutarotase</fullName>
    </submittedName>
</protein>
<keyword evidence="2" id="KW-1185">Reference proteome</keyword>
<dbReference type="SUPFAM" id="SSF54909">
    <property type="entry name" value="Dimeric alpha+beta barrel"/>
    <property type="match status" value="1"/>
</dbReference>
<gene>
    <name evidence="1" type="ORF">GCM10023091_00990</name>
</gene>
<organism evidence="1 2">
    <name type="scientific">Ravibacter arvi</name>
    <dbReference type="NCBI Taxonomy" id="2051041"/>
    <lineage>
        <taxon>Bacteria</taxon>
        <taxon>Pseudomonadati</taxon>
        <taxon>Bacteroidota</taxon>
        <taxon>Cytophagia</taxon>
        <taxon>Cytophagales</taxon>
        <taxon>Spirosomataceae</taxon>
        <taxon>Ravibacter</taxon>
    </lineage>
</organism>
<name>A0ABP8LJL6_9BACT</name>
<dbReference type="PANTHER" id="PTHR43239">
    <property type="entry name" value="UPF0734 PROTEIN DDB_G0273871/DDB_G0273177"/>
    <property type="match status" value="1"/>
</dbReference>